<feature type="compositionally biased region" description="Low complexity" evidence="2">
    <location>
        <begin position="400"/>
        <end position="412"/>
    </location>
</feature>
<keyword evidence="4" id="KW-1185">Reference proteome</keyword>
<comment type="caution">
    <text evidence="3">The sequence shown here is derived from an EMBL/GenBank/DDBJ whole genome shotgun (WGS) entry which is preliminary data.</text>
</comment>
<dbReference type="OrthoDB" id="10621012at2759"/>
<feature type="compositionally biased region" description="Pro residues" evidence="2">
    <location>
        <begin position="520"/>
        <end position="530"/>
    </location>
</feature>
<feature type="region of interest" description="Disordered" evidence="2">
    <location>
        <begin position="516"/>
        <end position="562"/>
    </location>
</feature>
<feature type="compositionally biased region" description="Acidic residues" evidence="2">
    <location>
        <begin position="539"/>
        <end position="549"/>
    </location>
</feature>
<feature type="region of interest" description="Disordered" evidence="2">
    <location>
        <begin position="48"/>
        <end position="69"/>
    </location>
</feature>
<protein>
    <submittedName>
        <fullName evidence="3">Uncharacterized protein</fullName>
    </submittedName>
</protein>
<feature type="region of interest" description="Disordered" evidence="2">
    <location>
        <begin position="223"/>
        <end position="242"/>
    </location>
</feature>
<evidence type="ECO:0000313" key="4">
    <source>
        <dbReference type="Proteomes" id="UP000186817"/>
    </source>
</evidence>
<evidence type="ECO:0000313" key="3">
    <source>
        <dbReference type="EMBL" id="OLP97402.1"/>
    </source>
</evidence>
<evidence type="ECO:0000256" key="1">
    <source>
        <dbReference type="SAM" id="Coils"/>
    </source>
</evidence>
<accession>A0A1Q9DQF7</accession>
<gene>
    <name evidence="3" type="ORF">AK812_SmicGene20280</name>
</gene>
<feature type="compositionally biased region" description="Basic and acidic residues" evidence="2">
    <location>
        <begin position="551"/>
        <end position="562"/>
    </location>
</feature>
<feature type="coiled-coil region" evidence="1">
    <location>
        <begin position="250"/>
        <end position="313"/>
    </location>
</feature>
<proteinExistence type="predicted"/>
<dbReference type="EMBL" id="LSRX01000434">
    <property type="protein sequence ID" value="OLP97402.1"/>
    <property type="molecule type" value="Genomic_DNA"/>
</dbReference>
<feature type="compositionally biased region" description="Basic and acidic residues" evidence="2">
    <location>
        <begin position="223"/>
        <end position="240"/>
    </location>
</feature>
<organism evidence="3 4">
    <name type="scientific">Symbiodinium microadriaticum</name>
    <name type="common">Dinoflagellate</name>
    <name type="synonym">Zooxanthella microadriatica</name>
    <dbReference type="NCBI Taxonomy" id="2951"/>
    <lineage>
        <taxon>Eukaryota</taxon>
        <taxon>Sar</taxon>
        <taxon>Alveolata</taxon>
        <taxon>Dinophyceae</taxon>
        <taxon>Suessiales</taxon>
        <taxon>Symbiodiniaceae</taxon>
        <taxon>Symbiodinium</taxon>
    </lineage>
</organism>
<reference evidence="3 4" key="1">
    <citation type="submission" date="2016-02" db="EMBL/GenBank/DDBJ databases">
        <title>Genome analysis of coral dinoflagellate symbionts highlights evolutionary adaptations to a symbiotic lifestyle.</title>
        <authorList>
            <person name="Aranda M."/>
            <person name="Li Y."/>
            <person name="Liew Y.J."/>
            <person name="Baumgarten S."/>
            <person name="Simakov O."/>
            <person name="Wilson M."/>
            <person name="Piel J."/>
            <person name="Ashoor H."/>
            <person name="Bougouffa S."/>
            <person name="Bajic V.B."/>
            <person name="Ryu T."/>
            <person name="Ravasi T."/>
            <person name="Bayer T."/>
            <person name="Micklem G."/>
            <person name="Kim H."/>
            <person name="Bhak J."/>
            <person name="Lajeunesse T.C."/>
            <person name="Voolstra C.R."/>
        </authorList>
    </citation>
    <scope>NUCLEOTIDE SEQUENCE [LARGE SCALE GENOMIC DNA]</scope>
    <source>
        <strain evidence="3 4">CCMP2467</strain>
    </source>
</reference>
<feature type="region of interest" description="Disordered" evidence="2">
    <location>
        <begin position="455"/>
        <end position="490"/>
    </location>
</feature>
<name>A0A1Q9DQF7_SYMMI</name>
<dbReference type="AlphaFoldDB" id="A0A1Q9DQF7"/>
<feature type="region of interest" description="Disordered" evidence="2">
    <location>
        <begin position="375"/>
        <end position="434"/>
    </location>
</feature>
<dbReference type="Proteomes" id="UP000186817">
    <property type="component" value="Unassembled WGS sequence"/>
</dbReference>
<evidence type="ECO:0000256" key="2">
    <source>
        <dbReference type="SAM" id="MobiDB-lite"/>
    </source>
</evidence>
<keyword evidence="1" id="KW-0175">Coiled coil</keyword>
<sequence>MLRWLRGLCQTDFPRSCGDQSRWPELPGEPLSLLCRRLGSAKASGLAAMANPMDSTSEEESSEDSDSHPKGFVETNMAMFRRFPVSEEPAAFEDLANTFVLSDMKATYWGIHQSEYQSLASIFINMMAVICGGPYGRFGDAVDRRVAVGIFGFGTFMQGWALQIFGFTNSALWISTFAQIIGSFGLSSNVMFALATDVTRFQDREVMAGAFFAACCALPPADSNDRKLEPPERTVTRDSGDADGALVPSVQKALNGARKAESRVLRLQKEKDRAEKQWQDYVRDSRLAYARERERHTKALAHFEKEITEALEQQRTARVMLKHAAFQEALPAEAPSAMEVSDAGVEWEQMVAAWEQEQASMDGAVLRRALMEMEDAGPVSRTPQARRVLPRSPVPTSTRAAAPQAPAAEVPADGGDSFGPSYSGSSPMARVDPYPIPSPRFAAKISAEAEMAAAMASSGEPVPGTSPVLPAPRPHAERQRQGVKAATMQAPGKPVLHSTIADKLEAKRSALLVFGRPPGLAAPPGAPPAPAGHMPSGIVDDDLDDDPAEDVTLHPVEESTAE</sequence>